<dbReference type="PROSITE" id="PS50928">
    <property type="entry name" value="ABC_TM1"/>
    <property type="match status" value="1"/>
</dbReference>
<feature type="transmembrane region" description="Helical" evidence="7">
    <location>
        <begin position="134"/>
        <end position="156"/>
    </location>
</feature>
<name>A0A2M8J7C9_9RHOB</name>
<keyword evidence="5 7" id="KW-1133">Transmembrane helix</keyword>
<dbReference type="SUPFAM" id="SSF161098">
    <property type="entry name" value="MetI-like"/>
    <property type="match status" value="1"/>
</dbReference>
<dbReference type="Pfam" id="PF00528">
    <property type="entry name" value="BPD_transp_1"/>
    <property type="match status" value="1"/>
</dbReference>
<feature type="transmembrane region" description="Helical" evidence="7">
    <location>
        <begin position="280"/>
        <end position="306"/>
    </location>
</feature>
<evidence type="ECO:0000256" key="5">
    <source>
        <dbReference type="ARBA" id="ARBA00022989"/>
    </source>
</evidence>
<gene>
    <name evidence="9" type="ORF">CVM52_00755</name>
</gene>
<evidence type="ECO:0000256" key="6">
    <source>
        <dbReference type="ARBA" id="ARBA00023136"/>
    </source>
</evidence>
<evidence type="ECO:0000256" key="1">
    <source>
        <dbReference type="ARBA" id="ARBA00004651"/>
    </source>
</evidence>
<sequence length="312" mass="33291">MLGQIVNRLLISIPVLFGVLMLGFGLLILVPGDPAIVMAGPTATPEVLAAIRVEMGLDRPVVEQFFSYIGRVMQGDLGRSLISNKTVGSELLAAIGPTAELMFACLIWSIPVGIGLGTLAAVKRGTLIDRMIMAVSVAGVSLPIFFICLMMIHYFGVQWRLLPFIGRGGPLWTLDGLRHIALPALSLGAIFIGPVARMTRSSVLEVLKLDHVRTARSKGLPETQVILRHGLRNALIPVVTLIGLQAGYLLGGAVVTESIFSFPGIGRLAVGAILSSDFPLAQGTILILALSFILINMIVDILYALLDPRVQS</sequence>
<dbReference type="GO" id="GO:0055085">
    <property type="term" value="P:transmembrane transport"/>
    <property type="evidence" value="ECO:0007669"/>
    <property type="project" value="InterPro"/>
</dbReference>
<evidence type="ECO:0000256" key="3">
    <source>
        <dbReference type="ARBA" id="ARBA00022475"/>
    </source>
</evidence>
<accession>A0A2M8J7C9</accession>
<dbReference type="InterPro" id="IPR035906">
    <property type="entry name" value="MetI-like_sf"/>
</dbReference>
<dbReference type="AlphaFoldDB" id="A0A2M8J7C9"/>
<keyword evidence="2 7" id="KW-0813">Transport</keyword>
<evidence type="ECO:0000256" key="4">
    <source>
        <dbReference type="ARBA" id="ARBA00022692"/>
    </source>
</evidence>
<feature type="transmembrane region" description="Helical" evidence="7">
    <location>
        <begin position="234"/>
        <end position="260"/>
    </location>
</feature>
<proteinExistence type="inferred from homology"/>
<dbReference type="RefSeq" id="WP_100160817.1">
    <property type="nucleotide sequence ID" value="NZ_PGTB01000001.1"/>
</dbReference>
<evidence type="ECO:0000313" key="10">
    <source>
        <dbReference type="Proteomes" id="UP000231553"/>
    </source>
</evidence>
<reference evidence="9 10" key="1">
    <citation type="journal article" date="2018" name="Int. J. Syst. Evol. Microbiol.">
        <title>Pseudooceanicola lipolyticus sp. nov., a marine alphaproteobacterium, reclassification of Oceanicola flagellatus as Pseudooceanicola flagellatus comb. nov. and emended description of the genus Pseudooceanicola.</title>
        <authorList>
            <person name="Huang M.-M."/>
            <person name="Guo L.-L."/>
            <person name="Wu Y.-H."/>
            <person name="Lai Q.-L."/>
            <person name="Shao Z.-Z."/>
            <person name="Wang C.-S."/>
            <person name="Wu M."/>
            <person name="Xu X.-W."/>
        </authorList>
    </citation>
    <scope>NUCLEOTIDE SEQUENCE [LARGE SCALE GENOMIC DNA]</scope>
    <source>
        <strain evidence="9 10">157</strain>
    </source>
</reference>
<keyword evidence="10" id="KW-1185">Reference proteome</keyword>
<dbReference type="Gene3D" id="1.10.3720.10">
    <property type="entry name" value="MetI-like"/>
    <property type="match status" value="1"/>
</dbReference>
<evidence type="ECO:0000259" key="8">
    <source>
        <dbReference type="PROSITE" id="PS50928"/>
    </source>
</evidence>
<evidence type="ECO:0000256" key="2">
    <source>
        <dbReference type="ARBA" id="ARBA00022448"/>
    </source>
</evidence>
<keyword evidence="6 7" id="KW-0472">Membrane</keyword>
<evidence type="ECO:0000256" key="7">
    <source>
        <dbReference type="RuleBase" id="RU363032"/>
    </source>
</evidence>
<dbReference type="GO" id="GO:0005886">
    <property type="term" value="C:plasma membrane"/>
    <property type="evidence" value="ECO:0007669"/>
    <property type="project" value="UniProtKB-SubCell"/>
</dbReference>
<comment type="subcellular location">
    <subcellularLocation>
        <location evidence="1 7">Cell membrane</location>
        <topology evidence="1 7">Multi-pass membrane protein</topology>
    </subcellularLocation>
</comment>
<dbReference type="PANTHER" id="PTHR43163:SF6">
    <property type="entry name" value="DIPEPTIDE TRANSPORT SYSTEM PERMEASE PROTEIN DPPB-RELATED"/>
    <property type="match status" value="1"/>
</dbReference>
<evidence type="ECO:0000313" key="9">
    <source>
        <dbReference type="EMBL" id="PJE38688.1"/>
    </source>
</evidence>
<dbReference type="EMBL" id="PGTB01000001">
    <property type="protein sequence ID" value="PJE38688.1"/>
    <property type="molecule type" value="Genomic_DNA"/>
</dbReference>
<comment type="similarity">
    <text evidence="7">Belongs to the binding-protein-dependent transport system permease family.</text>
</comment>
<dbReference type="CDD" id="cd06261">
    <property type="entry name" value="TM_PBP2"/>
    <property type="match status" value="1"/>
</dbReference>
<protein>
    <submittedName>
        <fullName evidence="9">Peptide ABC transporter</fullName>
    </submittedName>
</protein>
<comment type="caution">
    <text evidence="9">The sequence shown here is derived from an EMBL/GenBank/DDBJ whole genome shotgun (WGS) entry which is preliminary data.</text>
</comment>
<keyword evidence="3" id="KW-1003">Cell membrane</keyword>
<feature type="transmembrane region" description="Helical" evidence="7">
    <location>
        <begin position="176"/>
        <end position="196"/>
    </location>
</feature>
<organism evidence="9 10">
    <name type="scientific">Pseudooceanicola lipolyticus</name>
    <dbReference type="NCBI Taxonomy" id="2029104"/>
    <lineage>
        <taxon>Bacteria</taxon>
        <taxon>Pseudomonadati</taxon>
        <taxon>Pseudomonadota</taxon>
        <taxon>Alphaproteobacteria</taxon>
        <taxon>Rhodobacterales</taxon>
        <taxon>Paracoccaceae</taxon>
        <taxon>Pseudooceanicola</taxon>
    </lineage>
</organism>
<dbReference type="InterPro" id="IPR045621">
    <property type="entry name" value="BPD_transp_1_N"/>
</dbReference>
<keyword evidence="4 7" id="KW-0812">Transmembrane</keyword>
<feature type="domain" description="ABC transmembrane type-1" evidence="8">
    <location>
        <begin position="95"/>
        <end position="303"/>
    </location>
</feature>
<dbReference type="InterPro" id="IPR000515">
    <property type="entry name" value="MetI-like"/>
</dbReference>
<dbReference type="Pfam" id="PF19300">
    <property type="entry name" value="BPD_transp_1_N"/>
    <property type="match status" value="1"/>
</dbReference>
<feature type="transmembrane region" description="Helical" evidence="7">
    <location>
        <begin position="9"/>
        <end position="30"/>
    </location>
</feature>
<feature type="transmembrane region" description="Helical" evidence="7">
    <location>
        <begin position="101"/>
        <end position="122"/>
    </location>
</feature>
<dbReference type="PANTHER" id="PTHR43163">
    <property type="entry name" value="DIPEPTIDE TRANSPORT SYSTEM PERMEASE PROTEIN DPPB-RELATED"/>
    <property type="match status" value="1"/>
</dbReference>
<dbReference type="OrthoDB" id="9807402at2"/>
<dbReference type="Proteomes" id="UP000231553">
    <property type="component" value="Unassembled WGS sequence"/>
</dbReference>